<dbReference type="GO" id="GO:0008964">
    <property type="term" value="F:phosphoenolpyruvate carboxylase activity"/>
    <property type="evidence" value="ECO:0007669"/>
    <property type="project" value="UniProtKB-UniRule"/>
</dbReference>
<dbReference type="GO" id="GO:0005829">
    <property type="term" value="C:cytosol"/>
    <property type="evidence" value="ECO:0007669"/>
    <property type="project" value="TreeGrafter"/>
</dbReference>
<evidence type="ECO:0000313" key="13">
    <source>
        <dbReference type="EMBL" id="BCD97219.1"/>
    </source>
</evidence>
<comment type="subunit">
    <text evidence="10">Homotetramer.</text>
</comment>
<sequence>MAQLPHSLRDNVRLLGELLGDTLLKHEGPKIFKKVEDIRTQGKHVVGESADAQGLLTLLSSVEDHEVLPITRSFNQFLNLANIAEQEFSASVEAGTDDHLDQLLVKQVATLGKDELAKVVNSLKIELVLTAHPTEVTRRTLIHKYDKIADSLSSLRRADLLPHEISQEQSNLSRLIEEIWTTDEIRNERPTAVDEARWGFAVIESSLWQAVPDFIRHLDGLSRKRLGKGLALNAAPFAFYSWMGGDRDGNPNVTHDVTEKVLLLGRWMAASLYLKDIKSLAGDLSMSAASAELIAQLPEGSKTPYRDILAPVASLLENTVSWANDKLRGNDVYAASNTLLTERAQVLSTLELCHRSLCEQGLEEIANGPLTDCIRRFNCFGINLVPLDIRQDGERHVKVLDELTQYLDMPEYRGKGSYIEWDEDARQAFLLEQLESKRPLFPRNWRCSDDSQEVLATCRVIAQEPEETLSQYVISMAQQPSDVLAVSLLLKECGMTWNMPVVPLFETLDDLDRAPSVMNRLWQMHWYQTYSAGHQTVMIGYSDSAKDAGKLAATWAQYKAQEQLVKIADKYGVQLVLFHGRGGTVGRGGGPVEKAMASQPPGSVKGVIRVTEQGEMIRYKFGRKRVAFKSLSTYVTANLLATLAPDAAPKPEWRELIEVMSKVSLEAYRAVVRGHPDFVPYFRSLTPEQELSKLALGSRPAKRKATGGVESLRAIPWVFAWMQVRLNLPAWLGTGQALKHAQEEYPETLQDMLVNWPFFESFMDLLEMVLGKADLQVSAHYESQLVDPAVRPLGQRLRGDLAELGEIILKLKGQDNLLDHDPVLQSTLSVRKPYVDPLNFLQVELLKRERKAGSISADLERALKVTMTGISAGMRNTG</sequence>
<evidence type="ECO:0000256" key="1">
    <source>
        <dbReference type="ARBA" id="ARBA00001946"/>
    </source>
</evidence>
<organism evidence="13 14">
    <name type="scientific">Marinagarivorans cellulosilyticus</name>
    <dbReference type="NCBI Taxonomy" id="2721545"/>
    <lineage>
        <taxon>Bacteria</taxon>
        <taxon>Pseudomonadati</taxon>
        <taxon>Pseudomonadota</taxon>
        <taxon>Gammaproteobacteria</taxon>
        <taxon>Cellvibrionales</taxon>
        <taxon>Cellvibrionaceae</taxon>
        <taxon>Marinagarivorans</taxon>
    </lineage>
</organism>
<comment type="function">
    <text evidence="2 10">Forms oxaloacetate, a four-carbon dicarboxylic acid source for the tricarboxylic acid cycle.</text>
</comment>
<keyword evidence="7 10" id="KW-0456">Lyase</keyword>
<dbReference type="GO" id="GO:0015977">
    <property type="term" value="P:carbon fixation"/>
    <property type="evidence" value="ECO:0007669"/>
    <property type="project" value="UniProtKB-UniRule"/>
</dbReference>
<gene>
    <name evidence="10" type="primary">ppc</name>
    <name evidence="13" type="ORF">MARGE09_P1420</name>
</gene>
<dbReference type="PROSITE" id="PS00393">
    <property type="entry name" value="PEPCASE_2"/>
    <property type="match status" value="1"/>
</dbReference>
<evidence type="ECO:0000256" key="9">
    <source>
        <dbReference type="ARBA" id="ARBA00048995"/>
    </source>
</evidence>
<dbReference type="EMBL" id="AP023086">
    <property type="protein sequence ID" value="BCD97219.1"/>
    <property type="molecule type" value="Genomic_DNA"/>
</dbReference>
<accession>A0AAN2BJR9</accession>
<dbReference type="SUPFAM" id="SSF51621">
    <property type="entry name" value="Phosphoenolpyruvate/pyruvate domain"/>
    <property type="match status" value="1"/>
</dbReference>
<comment type="cofactor">
    <cofactor evidence="1 10">
        <name>Mg(2+)</name>
        <dbReference type="ChEBI" id="CHEBI:18420"/>
    </cofactor>
</comment>
<name>A0AAN2BJR9_9GAMM</name>
<dbReference type="Proteomes" id="UP001320119">
    <property type="component" value="Chromosome"/>
</dbReference>
<evidence type="ECO:0000256" key="5">
    <source>
        <dbReference type="ARBA" id="ARBA00022419"/>
    </source>
</evidence>
<dbReference type="Pfam" id="PF00311">
    <property type="entry name" value="PEPcase"/>
    <property type="match status" value="1"/>
</dbReference>
<evidence type="ECO:0000256" key="7">
    <source>
        <dbReference type="ARBA" id="ARBA00023239"/>
    </source>
</evidence>
<keyword evidence="8 10" id="KW-0120">Carbon dioxide fixation</keyword>
<dbReference type="Gene3D" id="1.20.1440.90">
    <property type="entry name" value="Phosphoenolpyruvate/pyruvate domain"/>
    <property type="match status" value="1"/>
</dbReference>
<dbReference type="InterPro" id="IPR022805">
    <property type="entry name" value="PEP_COase_bac/pln-type"/>
</dbReference>
<dbReference type="EC" id="4.1.1.31" evidence="4 10"/>
<evidence type="ECO:0000256" key="11">
    <source>
        <dbReference type="PROSITE-ProRule" id="PRU10111"/>
    </source>
</evidence>
<dbReference type="PANTHER" id="PTHR30523">
    <property type="entry name" value="PHOSPHOENOLPYRUVATE CARBOXYLASE"/>
    <property type="match status" value="1"/>
</dbReference>
<dbReference type="InterPro" id="IPR033129">
    <property type="entry name" value="PEPCASE_His_AS"/>
</dbReference>
<dbReference type="GO" id="GO:0006099">
    <property type="term" value="P:tricarboxylic acid cycle"/>
    <property type="evidence" value="ECO:0007669"/>
    <property type="project" value="InterPro"/>
</dbReference>
<dbReference type="AlphaFoldDB" id="A0AAN2BJR9"/>
<feature type="active site" evidence="10 12">
    <location>
        <position position="546"/>
    </location>
</feature>
<proteinExistence type="inferred from homology"/>
<reference evidence="13 14" key="1">
    <citation type="journal article" date="2022" name="IScience">
        <title>An ultrasensitive nanofiber-based assay for enzymatic hydrolysis and deep-sea microbial degradation of cellulose.</title>
        <authorList>
            <person name="Tsudome M."/>
            <person name="Tachioka M."/>
            <person name="Miyazaki M."/>
            <person name="Uchimura K."/>
            <person name="Tsuda M."/>
            <person name="Takaki Y."/>
            <person name="Deguchi S."/>
        </authorList>
    </citation>
    <scope>NUCLEOTIDE SEQUENCE [LARGE SCALE GENOMIC DNA]</scope>
    <source>
        <strain evidence="13 14">GE09</strain>
    </source>
</reference>
<dbReference type="HAMAP" id="MF_00595">
    <property type="entry name" value="PEPcase_type1"/>
    <property type="match status" value="1"/>
</dbReference>
<dbReference type="InterPro" id="IPR015813">
    <property type="entry name" value="Pyrv/PenolPyrv_kinase-like_dom"/>
</dbReference>
<evidence type="ECO:0000256" key="12">
    <source>
        <dbReference type="PROSITE-ProRule" id="PRU10112"/>
    </source>
</evidence>
<dbReference type="PANTHER" id="PTHR30523:SF6">
    <property type="entry name" value="PHOSPHOENOLPYRUVATE CARBOXYLASE"/>
    <property type="match status" value="1"/>
</dbReference>
<comment type="similarity">
    <text evidence="3 10">Belongs to the PEPCase type 1 family.</text>
</comment>
<evidence type="ECO:0000256" key="10">
    <source>
        <dbReference type="HAMAP-Rule" id="MF_00595"/>
    </source>
</evidence>
<dbReference type="NCBIfam" id="NF000584">
    <property type="entry name" value="PRK00009.1"/>
    <property type="match status" value="1"/>
</dbReference>
<dbReference type="PROSITE" id="PS00781">
    <property type="entry name" value="PEPCASE_1"/>
    <property type="match status" value="1"/>
</dbReference>
<feature type="active site" evidence="10 11">
    <location>
        <position position="132"/>
    </location>
</feature>
<dbReference type="InterPro" id="IPR018129">
    <property type="entry name" value="PEP_COase_Lys_AS"/>
</dbReference>
<dbReference type="GO" id="GO:0000287">
    <property type="term" value="F:magnesium ion binding"/>
    <property type="evidence" value="ECO:0007669"/>
    <property type="project" value="UniProtKB-UniRule"/>
</dbReference>
<evidence type="ECO:0000256" key="8">
    <source>
        <dbReference type="ARBA" id="ARBA00023300"/>
    </source>
</evidence>
<evidence type="ECO:0000256" key="6">
    <source>
        <dbReference type="ARBA" id="ARBA00022842"/>
    </source>
</evidence>
<keyword evidence="14" id="KW-1185">Reference proteome</keyword>
<dbReference type="RefSeq" id="WP_236986693.1">
    <property type="nucleotide sequence ID" value="NZ_AP023086.1"/>
</dbReference>
<comment type="catalytic activity">
    <reaction evidence="9 10">
        <text>oxaloacetate + phosphate = phosphoenolpyruvate + hydrogencarbonate</text>
        <dbReference type="Rhea" id="RHEA:28370"/>
        <dbReference type="ChEBI" id="CHEBI:16452"/>
        <dbReference type="ChEBI" id="CHEBI:17544"/>
        <dbReference type="ChEBI" id="CHEBI:43474"/>
        <dbReference type="ChEBI" id="CHEBI:58702"/>
        <dbReference type="EC" id="4.1.1.31"/>
    </reaction>
</comment>
<keyword evidence="6 10" id="KW-0460">Magnesium</keyword>
<evidence type="ECO:0000256" key="2">
    <source>
        <dbReference type="ARBA" id="ARBA00003670"/>
    </source>
</evidence>
<evidence type="ECO:0000256" key="3">
    <source>
        <dbReference type="ARBA" id="ARBA00008346"/>
    </source>
</evidence>
<protein>
    <recommendedName>
        <fullName evidence="5 10">Phosphoenolpyruvate carboxylase</fullName>
        <shortName evidence="10">PEPC</shortName>
        <shortName evidence="10">PEPCase</shortName>
        <ecNumber evidence="4 10">4.1.1.31</ecNumber>
    </recommendedName>
</protein>
<evidence type="ECO:0000256" key="4">
    <source>
        <dbReference type="ARBA" id="ARBA00012305"/>
    </source>
</evidence>
<dbReference type="GO" id="GO:0006107">
    <property type="term" value="P:oxaloacetate metabolic process"/>
    <property type="evidence" value="ECO:0007669"/>
    <property type="project" value="UniProtKB-UniRule"/>
</dbReference>
<dbReference type="PRINTS" id="PR00150">
    <property type="entry name" value="PEPCARBXLASE"/>
</dbReference>
<evidence type="ECO:0000313" key="14">
    <source>
        <dbReference type="Proteomes" id="UP001320119"/>
    </source>
</evidence>
<dbReference type="KEGG" id="marq:MARGE09_P1420"/>
<dbReference type="InterPro" id="IPR021135">
    <property type="entry name" value="PEP_COase"/>
</dbReference>